<organism evidence="2 3">
    <name type="scientific">Aspergillus terreus (strain NIH 2624 / FGSC A1156)</name>
    <dbReference type="NCBI Taxonomy" id="341663"/>
    <lineage>
        <taxon>Eukaryota</taxon>
        <taxon>Fungi</taxon>
        <taxon>Dikarya</taxon>
        <taxon>Ascomycota</taxon>
        <taxon>Pezizomycotina</taxon>
        <taxon>Eurotiomycetes</taxon>
        <taxon>Eurotiomycetidae</taxon>
        <taxon>Eurotiales</taxon>
        <taxon>Aspergillaceae</taxon>
        <taxon>Aspergillus</taxon>
        <taxon>Aspergillus subgen. Circumdati</taxon>
    </lineage>
</organism>
<dbReference type="EMBL" id="CH476598">
    <property type="protein sequence ID" value="EAU36018.1"/>
    <property type="molecule type" value="Genomic_DNA"/>
</dbReference>
<proteinExistence type="predicted"/>
<dbReference type="Proteomes" id="UP000007963">
    <property type="component" value="Unassembled WGS sequence"/>
</dbReference>
<dbReference type="STRING" id="341663.Q0CQ18"/>
<dbReference type="HOGENOM" id="CLU_1749244_0_0_1"/>
<evidence type="ECO:0000313" key="2">
    <source>
        <dbReference type="EMBL" id="EAU36018.1"/>
    </source>
</evidence>
<dbReference type="OMA" id="FPTHFCH"/>
<dbReference type="VEuPathDB" id="FungiDB:ATEG_04216"/>
<sequence length="149" mass="17711">MEILRQESSNPGKANDNKETLTAEAQWRLFKSLEILRTALLNRQLQRRWSLEQQCMKKLPIQHRIRLIMFLEPVPPFTRWSGKDDDLQRLKDRVKHLKARIEKGKELAAEIERRMKIKRITYPPNFCHTCLSTKEVLCTRCGHKLHTLP</sequence>
<accession>Q0CQ18</accession>
<feature type="coiled-coil region" evidence="1">
    <location>
        <begin position="87"/>
        <end position="114"/>
    </location>
</feature>
<reference evidence="3" key="1">
    <citation type="submission" date="2005-09" db="EMBL/GenBank/DDBJ databases">
        <title>Annotation of the Aspergillus terreus NIH2624 genome.</title>
        <authorList>
            <person name="Birren B.W."/>
            <person name="Lander E.S."/>
            <person name="Galagan J.E."/>
            <person name="Nusbaum C."/>
            <person name="Devon K."/>
            <person name="Henn M."/>
            <person name="Ma L.-J."/>
            <person name="Jaffe D.B."/>
            <person name="Butler J."/>
            <person name="Alvarez P."/>
            <person name="Gnerre S."/>
            <person name="Grabherr M."/>
            <person name="Kleber M."/>
            <person name="Mauceli E.W."/>
            <person name="Brockman W."/>
            <person name="Rounsley S."/>
            <person name="Young S.K."/>
            <person name="LaButti K."/>
            <person name="Pushparaj V."/>
            <person name="DeCaprio D."/>
            <person name="Crawford M."/>
            <person name="Koehrsen M."/>
            <person name="Engels R."/>
            <person name="Montgomery P."/>
            <person name="Pearson M."/>
            <person name="Howarth C."/>
            <person name="Larson L."/>
            <person name="Luoma S."/>
            <person name="White J."/>
            <person name="Alvarado L."/>
            <person name="Kodira C.D."/>
            <person name="Zeng Q."/>
            <person name="Oleary S."/>
            <person name="Yandava C."/>
            <person name="Denning D.W."/>
            <person name="Nierman W.C."/>
            <person name="Milne T."/>
            <person name="Madden K."/>
        </authorList>
    </citation>
    <scope>NUCLEOTIDE SEQUENCE [LARGE SCALE GENOMIC DNA]</scope>
    <source>
        <strain evidence="3">NIH 2624 / FGSC A1156</strain>
    </source>
</reference>
<keyword evidence="1" id="KW-0175">Coiled coil</keyword>
<gene>
    <name evidence="2" type="ORF">ATEG_04216</name>
</gene>
<name>Q0CQ18_ASPTN</name>
<dbReference type="AlphaFoldDB" id="Q0CQ18"/>
<evidence type="ECO:0000256" key="1">
    <source>
        <dbReference type="SAM" id="Coils"/>
    </source>
</evidence>
<dbReference type="RefSeq" id="XP_001213394.1">
    <property type="nucleotide sequence ID" value="XM_001213394.1"/>
</dbReference>
<protein>
    <submittedName>
        <fullName evidence="2">Uncharacterized protein</fullName>
    </submittedName>
</protein>
<dbReference type="GeneID" id="4318539"/>
<dbReference type="OrthoDB" id="4359472at2759"/>
<evidence type="ECO:0000313" key="3">
    <source>
        <dbReference type="Proteomes" id="UP000007963"/>
    </source>
</evidence>